<sequence>MIKHLYFAVNNLTSTRNATRRTSPCKPMATEPMAIAAGPAINFNTISTIVSVGPQAINFSCNAMKIPASD</sequence>
<dbReference type="Gramene" id="MELO3C031448.2.1">
    <property type="protein sequence ID" value="MELO3C031448.2.1"/>
    <property type="gene ID" value="MELO3C031448.2"/>
</dbReference>
<organism evidence="1">
    <name type="scientific">Cucumis melo</name>
    <name type="common">Muskmelon</name>
    <dbReference type="NCBI Taxonomy" id="3656"/>
    <lineage>
        <taxon>Eukaryota</taxon>
        <taxon>Viridiplantae</taxon>
        <taxon>Streptophyta</taxon>
        <taxon>Embryophyta</taxon>
        <taxon>Tracheophyta</taxon>
        <taxon>Spermatophyta</taxon>
        <taxon>Magnoliopsida</taxon>
        <taxon>eudicotyledons</taxon>
        <taxon>Gunneridae</taxon>
        <taxon>Pentapetalae</taxon>
        <taxon>rosids</taxon>
        <taxon>fabids</taxon>
        <taxon>Cucurbitales</taxon>
        <taxon>Cucurbitaceae</taxon>
        <taxon>Benincaseae</taxon>
        <taxon>Cucumis</taxon>
    </lineage>
</organism>
<reference evidence="1" key="1">
    <citation type="submission" date="2023-03" db="UniProtKB">
        <authorList>
            <consortium name="EnsemblPlants"/>
        </authorList>
    </citation>
    <scope>IDENTIFICATION</scope>
</reference>
<protein>
    <submittedName>
        <fullName evidence="1">Uncharacterized protein</fullName>
    </submittedName>
</protein>
<accession>A0A9I9EBH5</accession>
<name>A0A9I9EBH5_CUCME</name>
<proteinExistence type="predicted"/>
<evidence type="ECO:0000313" key="1">
    <source>
        <dbReference type="EnsemblPlants" id="MELO3C031448.2.1"/>
    </source>
</evidence>
<dbReference type="AlphaFoldDB" id="A0A9I9EBH5"/>
<dbReference type="EnsemblPlants" id="MELO3C031448.2.1">
    <property type="protein sequence ID" value="MELO3C031448.2.1"/>
    <property type="gene ID" value="MELO3C031448.2"/>
</dbReference>